<dbReference type="GO" id="GO:0004519">
    <property type="term" value="F:endonuclease activity"/>
    <property type="evidence" value="ECO:0007669"/>
    <property type="project" value="InterPro"/>
</dbReference>
<reference evidence="1 2" key="1">
    <citation type="journal article" date="2014" name="PLoS Genet.">
        <title>The Genome of Spironucleus salmonicida Highlights a Fish Pathogen Adapted to Fluctuating Environments.</title>
        <authorList>
            <person name="Xu F."/>
            <person name="Jerlstrom-Hultqvist J."/>
            <person name="Einarsson E."/>
            <person name="Astvaldsson A."/>
            <person name="Svard S.G."/>
            <person name="Andersson J.O."/>
        </authorList>
    </citation>
    <scope>NUCLEOTIDE SEQUENCE</scope>
    <source>
        <strain evidence="2">ATCC 50377</strain>
    </source>
</reference>
<dbReference type="GO" id="GO:0006364">
    <property type="term" value="P:rRNA processing"/>
    <property type="evidence" value="ECO:0007669"/>
    <property type="project" value="InterPro"/>
</dbReference>
<dbReference type="Pfam" id="PF04031">
    <property type="entry name" value="Las1"/>
    <property type="match status" value="1"/>
</dbReference>
<accession>V6LFK4</accession>
<dbReference type="EMBL" id="KI546159">
    <property type="protein sequence ID" value="EST42486.1"/>
    <property type="molecule type" value="Genomic_DNA"/>
</dbReference>
<dbReference type="EMBL" id="AUWU02000008">
    <property type="protein sequence ID" value="KAH0569952.1"/>
    <property type="molecule type" value="Genomic_DNA"/>
</dbReference>
<dbReference type="VEuPathDB" id="GiardiaDB:SS50377_27924"/>
<proteinExistence type="predicted"/>
<organism evidence="1">
    <name type="scientific">Spironucleus salmonicida</name>
    <dbReference type="NCBI Taxonomy" id="348837"/>
    <lineage>
        <taxon>Eukaryota</taxon>
        <taxon>Metamonada</taxon>
        <taxon>Diplomonadida</taxon>
        <taxon>Hexamitidae</taxon>
        <taxon>Hexamitinae</taxon>
        <taxon>Spironucleus</taxon>
    </lineage>
</organism>
<sequence>MNLPELTFPASLEVITKLQLISLTNHLPPIYESYFNISFALQQTSKHIKQQLLGAAIMRFCNSFLEDYNSEGKKIDLKIAAHKRHISTVVTDVRNAFSHTQIPKYGIILKAANEVLKYLQKVYTPQKLSNYNLLQNKLNQFLNANTISVSQEILNLIVDNELHNKYCLQVIFCGFFYRNPEIAYKTMRSSDNFLSNDPMSGLKRVIQYVRKTIELPIFDFILGQTLNFENIQKDPRIEFSQEFAEAMKIEIIGEIENVQNSGLQMKESHGTTSESIKLKWFYGVSV</sequence>
<dbReference type="AlphaFoldDB" id="V6LFK4"/>
<evidence type="ECO:0000313" key="3">
    <source>
        <dbReference type="Proteomes" id="UP000018208"/>
    </source>
</evidence>
<dbReference type="Proteomes" id="UP000018208">
    <property type="component" value="Unassembled WGS sequence"/>
</dbReference>
<name>V6LFK4_9EUKA</name>
<dbReference type="InterPro" id="IPR007174">
    <property type="entry name" value="Las1"/>
</dbReference>
<evidence type="ECO:0000313" key="2">
    <source>
        <dbReference type="EMBL" id="KAH0569952.1"/>
    </source>
</evidence>
<protein>
    <submittedName>
        <fullName evidence="1">Las1-like family protein</fullName>
    </submittedName>
</protein>
<reference evidence="2" key="2">
    <citation type="submission" date="2020-12" db="EMBL/GenBank/DDBJ databases">
        <title>New Spironucleus salmonicida genome in near-complete chromosomes.</title>
        <authorList>
            <person name="Xu F."/>
            <person name="Kurt Z."/>
            <person name="Jimenez-Gonzalez A."/>
            <person name="Astvaldsson A."/>
            <person name="Andersson J.O."/>
            <person name="Svard S.G."/>
        </authorList>
    </citation>
    <scope>NUCLEOTIDE SEQUENCE</scope>
    <source>
        <strain evidence="2">ATCC 50377</strain>
    </source>
</reference>
<keyword evidence="3" id="KW-1185">Reference proteome</keyword>
<evidence type="ECO:0000313" key="1">
    <source>
        <dbReference type="EMBL" id="EST42486.1"/>
    </source>
</evidence>
<dbReference type="GO" id="GO:0090730">
    <property type="term" value="C:Las1 complex"/>
    <property type="evidence" value="ECO:0007669"/>
    <property type="project" value="InterPro"/>
</dbReference>
<gene>
    <name evidence="1" type="ORF">SS50377_17792</name>
    <name evidence="2" type="ORF">SS50377_27924</name>
</gene>